<accession>A0ABQ3VQW1</accession>
<dbReference type="Proteomes" id="UP000635565">
    <property type="component" value="Unassembled WGS sequence"/>
</dbReference>
<protein>
    <submittedName>
        <fullName evidence="1">Uncharacterized protein</fullName>
    </submittedName>
</protein>
<dbReference type="EMBL" id="BNJJ01000022">
    <property type="protein sequence ID" value="GHO88213.1"/>
    <property type="molecule type" value="Genomic_DNA"/>
</dbReference>
<dbReference type="RefSeq" id="WP_201365822.1">
    <property type="nucleotide sequence ID" value="NZ_BNJJ01000022.1"/>
</dbReference>
<keyword evidence="2" id="KW-1185">Reference proteome</keyword>
<organism evidence="1 2">
    <name type="scientific">Dictyobacter formicarum</name>
    <dbReference type="NCBI Taxonomy" id="2778368"/>
    <lineage>
        <taxon>Bacteria</taxon>
        <taxon>Bacillati</taxon>
        <taxon>Chloroflexota</taxon>
        <taxon>Ktedonobacteria</taxon>
        <taxon>Ktedonobacterales</taxon>
        <taxon>Dictyobacteraceae</taxon>
        <taxon>Dictyobacter</taxon>
    </lineage>
</organism>
<comment type="caution">
    <text evidence="1">The sequence shown here is derived from an EMBL/GenBank/DDBJ whole genome shotgun (WGS) entry which is preliminary data.</text>
</comment>
<reference evidence="1 2" key="1">
    <citation type="journal article" date="2021" name="Int. J. Syst. Evol. Microbiol.">
        <title>Reticulibacter mediterranei gen. nov., sp. nov., within the new family Reticulibacteraceae fam. nov., and Ktedonospora formicarum gen. nov., sp. nov., Ktedonobacter robiniae sp. nov., Dictyobacter formicarum sp. nov. and Dictyobacter arantiisoli sp. nov., belonging to the class Ktedonobacteria.</title>
        <authorList>
            <person name="Yabe S."/>
            <person name="Zheng Y."/>
            <person name="Wang C.M."/>
            <person name="Sakai Y."/>
            <person name="Abe K."/>
            <person name="Yokota A."/>
            <person name="Donadio S."/>
            <person name="Cavaletti L."/>
            <person name="Monciardini P."/>
        </authorList>
    </citation>
    <scope>NUCLEOTIDE SEQUENCE [LARGE SCALE GENOMIC DNA]</scope>
    <source>
        <strain evidence="1 2">SOSP1-9</strain>
    </source>
</reference>
<evidence type="ECO:0000313" key="1">
    <source>
        <dbReference type="EMBL" id="GHO88213.1"/>
    </source>
</evidence>
<name>A0ABQ3VQW1_9CHLR</name>
<gene>
    <name evidence="1" type="ORF">KSZ_62190</name>
</gene>
<proteinExistence type="predicted"/>
<evidence type="ECO:0000313" key="2">
    <source>
        <dbReference type="Proteomes" id="UP000635565"/>
    </source>
</evidence>
<sequence length="153" mass="17219">MNIPQREILYLFTVTAEHIALIKRMHVCWEDCKSSPSNPGAPAISRHRTYGNSDIYGDIAEIIGITQPNEELGEEYSREQMERMHCIHRETQLALQIFLSTGTMQPGTYVSDCSVFIPGGIKAISDDTLRNLAHDPEHYRLLCLRAEKSGEGA</sequence>